<organism evidence="2 3">
    <name type="scientific">Exidia glandulosa HHB12029</name>
    <dbReference type="NCBI Taxonomy" id="1314781"/>
    <lineage>
        <taxon>Eukaryota</taxon>
        <taxon>Fungi</taxon>
        <taxon>Dikarya</taxon>
        <taxon>Basidiomycota</taxon>
        <taxon>Agaricomycotina</taxon>
        <taxon>Agaricomycetes</taxon>
        <taxon>Auriculariales</taxon>
        <taxon>Exidiaceae</taxon>
        <taxon>Exidia</taxon>
    </lineage>
</organism>
<feature type="region of interest" description="Disordered" evidence="1">
    <location>
        <begin position="294"/>
        <end position="313"/>
    </location>
</feature>
<dbReference type="InParanoid" id="A0A165QLE2"/>
<dbReference type="OrthoDB" id="3363286at2759"/>
<dbReference type="EMBL" id="KV425882">
    <property type="protein sequence ID" value="KZW03781.1"/>
    <property type="molecule type" value="Genomic_DNA"/>
</dbReference>
<feature type="region of interest" description="Disordered" evidence="1">
    <location>
        <begin position="154"/>
        <end position="175"/>
    </location>
</feature>
<feature type="compositionally biased region" description="Polar residues" evidence="1">
    <location>
        <begin position="29"/>
        <end position="38"/>
    </location>
</feature>
<dbReference type="Proteomes" id="UP000077266">
    <property type="component" value="Unassembled WGS sequence"/>
</dbReference>
<dbReference type="AlphaFoldDB" id="A0A165QLE2"/>
<keyword evidence="3" id="KW-1185">Reference proteome</keyword>
<evidence type="ECO:0000256" key="1">
    <source>
        <dbReference type="SAM" id="MobiDB-lite"/>
    </source>
</evidence>
<gene>
    <name evidence="2" type="ORF">EXIGLDRAFT_827741</name>
</gene>
<feature type="compositionally biased region" description="Basic and acidic residues" evidence="1">
    <location>
        <begin position="159"/>
        <end position="171"/>
    </location>
</feature>
<evidence type="ECO:0000313" key="3">
    <source>
        <dbReference type="Proteomes" id="UP000077266"/>
    </source>
</evidence>
<protein>
    <submittedName>
        <fullName evidence="2">Uncharacterized protein</fullName>
    </submittedName>
</protein>
<sequence length="447" mass="51077">MSARFGLKSNKLVPKPRAPKLAPKLAQLSRQRLSQPQDGSLYYRPPQKPKQPKRHVLPPPDFSAQRPTGRSIIMEERNIIVEPEAYARHKAAEPRVTYDPRLKDRVMTKDERRWWSNPFLRMLSSGVRRCTLTSRYMTTDLLIRLSLQRVPLAAAPPSDESKPAKRPRTDGEGSIVAILPDNDPEHIVNGRGFYIVCSRRMFERIPSKGLEYGMDKRHEMHPDLTNYIGVLLRQRIIRCLELLEPELRIGSHAIEQVPLIRRLSWAEWDLARETGVLPSSDPDAFALVLFREPKKGPRRKPPEPRPAPAHSWFGVEGKGERMVPLYDTWKLFPDDATRTDLRKKLNAVLNVERVSRWRSKALSPEEIAAQKARGLIDGSKQEKEKDKDTGPSDAYVLCSNAATLLRADVVPTLIALWRLRMWEDVYGDVDSFGFAWSDTKPPLDAVT</sequence>
<name>A0A165QLE2_EXIGL</name>
<feature type="compositionally biased region" description="Basic and acidic residues" evidence="1">
    <location>
        <begin position="294"/>
        <end position="303"/>
    </location>
</feature>
<proteinExistence type="predicted"/>
<feature type="region of interest" description="Disordered" evidence="1">
    <location>
        <begin position="1"/>
        <end position="69"/>
    </location>
</feature>
<dbReference type="STRING" id="1314781.A0A165QLE2"/>
<evidence type="ECO:0000313" key="2">
    <source>
        <dbReference type="EMBL" id="KZW03781.1"/>
    </source>
</evidence>
<accession>A0A165QLE2</accession>
<reference evidence="2 3" key="1">
    <citation type="journal article" date="2016" name="Mol. Biol. Evol.">
        <title>Comparative Genomics of Early-Diverging Mushroom-Forming Fungi Provides Insights into the Origins of Lignocellulose Decay Capabilities.</title>
        <authorList>
            <person name="Nagy L.G."/>
            <person name="Riley R."/>
            <person name="Tritt A."/>
            <person name="Adam C."/>
            <person name="Daum C."/>
            <person name="Floudas D."/>
            <person name="Sun H."/>
            <person name="Yadav J.S."/>
            <person name="Pangilinan J."/>
            <person name="Larsson K.H."/>
            <person name="Matsuura K."/>
            <person name="Barry K."/>
            <person name="Labutti K."/>
            <person name="Kuo R."/>
            <person name="Ohm R.A."/>
            <person name="Bhattacharya S.S."/>
            <person name="Shirouzu T."/>
            <person name="Yoshinaga Y."/>
            <person name="Martin F.M."/>
            <person name="Grigoriev I.V."/>
            <person name="Hibbett D.S."/>
        </authorList>
    </citation>
    <scope>NUCLEOTIDE SEQUENCE [LARGE SCALE GENOMIC DNA]</scope>
    <source>
        <strain evidence="2 3">HHB12029</strain>
    </source>
</reference>
<feature type="compositionally biased region" description="Low complexity" evidence="1">
    <location>
        <begin position="11"/>
        <end position="28"/>
    </location>
</feature>